<gene>
    <name evidence="2" type="ORF">ACFFNX_07755</name>
</gene>
<comment type="caution">
    <text evidence="2">The sequence shown here is derived from an EMBL/GenBank/DDBJ whole genome shotgun (WGS) entry which is preliminary data.</text>
</comment>
<feature type="non-terminal residue" evidence="2">
    <location>
        <position position="1"/>
    </location>
</feature>
<reference evidence="2 3" key="1">
    <citation type="submission" date="2024-09" db="EMBL/GenBank/DDBJ databases">
        <authorList>
            <person name="Sun Q."/>
            <person name="Mori K."/>
        </authorList>
    </citation>
    <scope>NUCLEOTIDE SEQUENCE [LARGE SCALE GENOMIC DNA]</scope>
    <source>
        <strain evidence="2 3">TBRC 0563</strain>
    </source>
</reference>
<evidence type="ECO:0000256" key="1">
    <source>
        <dbReference type="ARBA" id="ARBA00005254"/>
    </source>
</evidence>
<dbReference type="EMBL" id="JBHLZP010000038">
    <property type="protein sequence ID" value="MFB9832081.1"/>
    <property type="molecule type" value="Genomic_DNA"/>
</dbReference>
<dbReference type="SUPFAM" id="SSF52096">
    <property type="entry name" value="ClpP/crotonase"/>
    <property type="match status" value="1"/>
</dbReference>
<protein>
    <submittedName>
        <fullName evidence="2">Enoyl-CoA hydratase</fullName>
    </submittedName>
</protein>
<evidence type="ECO:0000313" key="3">
    <source>
        <dbReference type="Proteomes" id="UP001589627"/>
    </source>
</evidence>
<proteinExistence type="inferred from homology"/>
<dbReference type="Proteomes" id="UP001589627">
    <property type="component" value="Unassembled WGS sequence"/>
</dbReference>
<sequence length="69" mass="7144">KRDLAARVGVGPTLAYAAVKAAVDHAAVTDLAGALANEAQLQRACAETADHAAATKAFLRKEQPVFEGR</sequence>
<evidence type="ECO:0000313" key="2">
    <source>
        <dbReference type="EMBL" id="MFB9832081.1"/>
    </source>
</evidence>
<dbReference type="InterPro" id="IPR014748">
    <property type="entry name" value="Enoyl-CoA_hydra_C"/>
</dbReference>
<name>A0ABV5YC09_9ACTN</name>
<dbReference type="InterPro" id="IPR029045">
    <property type="entry name" value="ClpP/crotonase-like_dom_sf"/>
</dbReference>
<organism evidence="2 3">
    <name type="scientific">Actinoallomurus acaciae</name>
    <dbReference type="NCBI Taxonomy" id="502577"/>
    <lineage>
        <taxon>Bacteria</taxon>
        <taxon>Bacillati</taxon>
        <taxon>Actinomycetota</taxon>
        <taxon>Actinomycetes</taxon>
        <taxon>Streptosporangiales</taxon>
        <taxon>Thermomonosporaceae</taxon>
        <taxon>Actinoallomurus</taxon>
    </lineage>
</organism>
<accession>A0ABV5YC09</accession>
<comment type="similarity">
    <text evidence="1">Belongs to the enoyl-CoA hydratase/isomerase family.</text>
</comment>
<dbReference type="Gene3D" id="1.10.12.10">
    <property type="entry name" value="Lyase 2-enoyl-coa Hydratase, Chain A, domain 2"/>
    <property type="match status" value="1"/>
</dbReference>
<keyword evidence="3" id="KW-1185">Reference proteome</keyword>